<dbReference type="InterPro" id="IPR011079">
    <property type="entry name" value="Ala_racemase_C"/>
</dbReference>
<dbReference type="EC" id="5.1.1.1" evidence="4"/>
<comment type="pathway">
    <text evidence="4">Amino-acid biosynthesis; D-alanine biosynthesis; D-alanine from L-alanine: step 1/1.</text>
</comment>
<feature type="active site" description="Proton acceptor; specific for L-alanine" evidence="4">
    <location>
        <position position="262"/>
    </location>
</feature>
<keyword evidence="2 4" id="KW-0663">Pyridoxal phosphate</keyword>
<dbReference type="InterPro" id="IPR000821">
    <property type="entry name" value="Ala_racemase"/>
</dbReference>
<keyword evidence="7" id="KW-1185">Reference proteome</keyword>
<protein>
    <recommendedName>
        <fullName evidence="4">Alanine racemase</fullName>
        <ecNumber evidence="4">5.1.1.1</ecNumber>
    </recommendedName>
</protein>
<dbReference type="InterPro" id="IPR001608">
    <property type="entry name" value="Ala_racemase_N"/>
</dbReference>
<comment type="function">
    <text evidence="4">Catalyzes the interconversion of L-alanine and D-alanine. May also act on other amino acids.</text>
</comment>
<dbReference type="Gene3D" id="3.20.20.10">
    <property type="entry name" value="Alanine racemase"/>
    <property type="match status" value="1"/>
</dbReference>
<evidence type="ECO:0000259" key="5">
    <source>
        <dbReference type="SMART" id="SM01005"/>
    </source>
</evidence>
<feature type="active site" description="Proton acceptor; specific for D-alanine" evidence="4">
    <location>
        <position position="37"/>
    </location>
</feature>
<dbReference type="CDD" id="cd00430">
    <property type="entry name" value="PLPDE_III_AR"/>
    <property type="match status" value="1"/>
</dbReference>
<keyword evidence="3 4" id="KW-0413">Isomerase</keyword>
<feature type="modified residue" description="N6-(pyridoxal phosphate)lysine" evidence="4">
    <location>
        <position position="37"/>
    </location>
</feature>
<dbReference type="SUPFAM" id="SSF51419">
    <property type="entry name" value="PLP-binding barrel"/>
    <property type="match status" value="1"/>
</dbReference>
<dbReference type="NCBIfam" id="TIGR00492">
    <property type="entry name" value="alr"/>
    <property type="match status" value="1"/>
</dbReference>
<comment type="cofactor">
    <cofactor evidence="1 4">
        <name>pyridoxal 5'-phosphate</name>
        <dbReference type="ChEBI" id="CHEBI:597326"/>
    </cofactor>
</comment>
<dbReference type="InterPro" id="IPR009006">
    <property type="entry name" value="Ala_racemase/Decarboxylase_C"/>
</dbReference>
<dbReference type="Proteomes" id="UP001252186">
    <property type="component" value="Unassembled WGS sequence"/>
</dbReference>
<comment type="similarity">
    <text evidence="4">Belongs to the alanine racemase family.</text>
</comment>
<evidence type="ECO:0000256" key="2">
    <source>
        <dbReference type="ARBA" id="ARBA00022898"/>
    </source>
</evidence>
<dbReference type="Gene3D" id="2.40.37.10">
    <property type="entry name" value="Lyase, Ornithine Decarboxylase, Chain A, domain 1"/>
    <property type="match status" value="1"/>
</dbReference>
<accession>A0ABU2Y9I4</accession>
<evidence type="ECO:0000313" key="7">
    <source>
        <dbReference type="Proteomes" id="UP001252186"/>
    </source>
</evidence>
<dbReference type="Pfam" id="PF01168">
    <property type="entry name" value="Ala_racemase_N"/>
    <property type="match status" value="1"/>
</dbReference>
<dbReference type="PANTHER" id="PTHR30511:SF0">
    <property type="entry name" value="ALANINE RACEMASE, CATABOLIC-RELATED"/>
    <property type="match status" value="1"/>
</dbReference>
<name>A0ABU2Y9I4_9FLAO</name>
<evidence type="ECO:0000256" key="3">
    <source>
        <dbReference type="ARBA" id="ARBA00023235"/>
    </source>
</evidence>
<gene>
    <name evidence="6" type="primary">alr</name>
    <name evidence="6" type="ORF">RM519_10735</name>
</gene>
<organism evidence="6 7">
    <name type="scientific">Urechidicola vernalis</name>
    <dbReference type="NCBI Taxonomy" id="3075600"/>
    <lineage>
        <taxon>Bacteria</taxon>
        <taxon>Pseudomonadati</taxon>
        <taxon>Bacteroidota</taxon>
        <taxon>Flavobacteriia</taxon>
        <taxon>Flavobacteriales</taxon>
        <taxon>Flavobacteriaceae</taxon>
        <taxon>Urechidicola</taxon>
    </lineage>
</organism>
<feature type="binding site" evidence="4">
    <location>
        <position position="134"/>
    </location>
    <ligand>
        <name>substrate</name>
    </ligand>
</feature>
<dbReference type="GO" id="GO:0008784">
    <property type="term" value="F:alanine racemase activity"/>
    <property type="evidence" value="ECO:0007669"/>
    <property type="project" value="UniProtKB-EC"/>
</dbReference>
<evidence type="ECO:0000256" key="1">
    <source>
        <dbReference type="ARBA" id="ARBA00001933"/>
    </source>
</evidence>
<reference evidence="6 7" key="1">
    <citation type="submission" date="2023-09" db="EMBL/GenBank/DDBJ databases">
        <authorList>
            <person name="Rey-Velasco X."/>
        </authorList>
    </citation>
    <scope>NUCLEOTIDE SEQUENCE [LARGE SCALE GENOMIC DNA]</scope>
    <source>
        <strain evidence="6 7">P050</strain>
    </source>
</reference>
<dbReference type="PANTHER" id="PTHR30511">
    <property type="entry name" value="ALANINE RACEMASE"/>
    <property type="match status" value="1"/>
</dbReference>
<dbReference type="SUPFAM" id="SSF50621">
    <property type="entry name" value="Alanine racemase C-terminal domain-like"/>
    <property type="match status" value="1"/>
</dbReference>
<sequence>MSNHVTTLRIDLNALHFNLNYFKSKVKSETKIMAVVKAFGYGSDAIAVAQFIQNKVSYFAVAYTHEGVSLREVGIKTPILVLHPQKENLVDLLSYDLEPNLYNRNILEEFVEIASHNKVTDYPVHIKFNTGLNRLGFSFEDIDYLRNELKESLALKVKSLFSHLAASEDLNEKEFTLDQIALFKKISTEFQHKFGFMPELHLCNTSGVLNYPEAHLDMVRVGIGLYGLTNEKNAGLVLKNVLSLKSIISQIHSLKKGESIGYNRGLIAKESMHIATIPIGHADGIPRILGNGKGFVHINGQKVQIVGNVCMDMIMVDISGIECKEGDSVVIFDSQESIEELATAADTISYEMLTAISQRVRRVLVS</sequence>
<dbReference type="EMBL" id="JAVRHV010000005">
    <property type="protein sequence ID" value="MDT0553723.1"/>
    <property type="molecule type" value="Genomic_DNA"/>
</dbReference>
<dbReference type="HAMAP" id="MF_01201">
    <property type="entry name" value="Ala_racemase"/>
    <property type="match status" value="1"/>
</dbReference>
<comment type="catalytic activity">
    <reaction evidence="4">
        <text>L-alanine = D-alanine</text>
        <dbReference type="Rhea" id="RHEA:20249"/>
        <dbReference type="ChEBI" id="CHEBI:57416"/>
        <dbReference type="ChEBI" id="CHEBI:57972"/>
        <dbReference type="EC" id="5.1.1.1"/>
    </reaction>
</comment>
<feature type="domain" description="Alanine racemase C-terminal" evidence="5">
    <location>
        <begin position="241"/>
        <end position="365"/>
    </location>
</feature>
<dbReference type="RefSeq" id="WP_311593810.1">
    <property type="nucleotide sequence ID" value="NZ_JAVRHV010000005.1"/>
</dbReference>
<evidence type="ECO:0000313" key="6">
    <source>
        <dbReference type="EMBL" id="MDT0553723.1"/>
    </source>
</evidence>
<dbReference type="SMART" id="SM01005">
    <property type="entry name" value="Ala_racemase_C"/>
    <property type="match status" value="1"/>
</dbReference>
<dbReference type="InterPro" id="IPR029066">
    <property type="entry name" value="PLP-binding_barrel"/>
</dbReference>
<comment type="caution">
    <text evidence="6">The sequence shown here is derived from an EMBL/GenBank/DDBJ whole genome shotgun (WGS) entry which is preliminary data.</text>
</comment>
<dbReference type="Pfam" id="PF00842">
    <property type="entry name" value="Ala_racemase_C"/>
    <property type="match status" value="1"/>
</dbReference>
<feature type="binding site" evidence="4">
    <location>
        <position position="311"/>
    </location>
    <ligand>
        <name>substrate</name>
    </ligand>
</feature>
<evidence type="ECO:0000256" key="4">
    <source>
        <dbReference type="HAMAP-Rule" id="MF_01201"/>
    </source>
</evidence>
<proteinExistence type="inferred from homology"/>
<dbReference type="PRINTS" id="PR00992">
    <property type="entry name" value="ALARACEMASE"/>
</dbReference>